<dbReference type="PANTHER" id="PTHR46179">
    <property type="entry name" value="ZINC FINGER PROTEIN"/>
    <property type="match status" value="1"/>
</dbReference>
<evidence type="ECO:0000256" key="4">
    <source>
        <dbReference type="ARBA" id="ARBA00022833"/>
    </source>
</evidence>
<feature type="domain" description="C2H2-type" evidence="10">
    <location>
        <begin position="382"/>
        <end position="410"/>
    </location>
</feature>
<organism evidence="11 12">
    <name type="scientific">Morchella conica CCBAS932</name>
    <dbReference type="NCBI Taxonomy" id="1392247"/>
    <lineage>
        <taxon>Eukaryota</taxon>
        <taxon>Fungi</taxon>
        <taxon>Dikarya</taxon>
        <taxon>Ascomycota</taxon>
        <taxon>Pezizomycotina</taxon>
        <taxon>Pezizomycetes</taxon>
        <taxon>Pezizales</taxon>
        <taxon>Morchellaceae</taxon>
        <taxon>Morchella</taxon>
    </lineage>
</organism>
<keyword evidence="7" id="KW-0539">Nucleus</keyword>
<evidence type="ECO:0000313" key="11">
    <source>
        <dbReference type="EMBL" id="RPB17626.1"/>
    </source>
</evidence>
<dbReference type="STRING" id="1392247.A0A3N4L4Y6"/>
<dbReference type="PANTHER" id="PTHR46179:SF13">
    <property type="entry name" value="C2H2-TYPE DOMAIN-CONTAINING PROTEIN"/>
    <property type="match status" value="1"/>
</dbReference>
<feature type="region of interest" description="Disordered" evidence="9">
    <location>
        <begin position="433"/>
        <end position="454"/>
    </location>
</feature>
<feature type="domain" description="C2H2-type" evidence="10">
    <location>
        <begin position="171"/>
        <end position="202"/>
    </location>
</feature>
<evidence type="ECO:0000256" key="3">
    <source>
        <dbReference type="ARBA" id="ARBA00022771"/>
    </source>
</evidence>
<feature type="compositionally biased region" description="Polar residues" evidence="9">
    <location>
        <begin position="1"/>
        <end position="13"/>
    </location>
</feature>
<dbReference type="InParanoid" id="A0A3N4L4Y6"/>
<gene>
    <name evidence="11" type="ORF">P167DRAFT_498245</name>
</gene>
<comment type="subcellular location">
    <subcellularLocation>
        <location evidence="1">Nucleus</location>
    </subcellularLocation>
</comment>
<dbReference type="SMART" id="SM00355">
    <property type="entry name" value="ZnF_C2H2"/>
    <property type="match status" value="8"/>
</dbReference>
<dbReference type="GO" id="GO:0005634">
    <property type="term" value="C:nucleus"/>
    <property type="evidence" value="ECO:0007669"/>
    <property type="project" value="UniProtKB-SubCell"/>
</dbReference>
<keyword evidence="3 8" id="KW-0863">Zinc-finger</keyword>
<feature type="domain" description="C2H2-type" evidence="10">
    <location>
        <begin position="411"/>
        <end position="439"/>
    </location>
</feature>
<feature type="compositionally biased region" description="Acidic residues" evidence="9">
    <location>
        <begin position="524"/>
        <end position="535"/>
    </location>
</feature>
<protein>
    <recommendedName>
        <fullName evidence="10">C2H2-type domain-containing protein</fullName>
    </recommendedName>
</protein>
<feature type="domain" description="C2H2-type" evidence="10">
    <location>
        <begin position="147"/>
        <end position="170"/>
    </location>
</feature>
<evidence type="ECO:0000256" key="1">
    <source>
        <dbReference type="ARBA" id="ARBA00004123"/>
    </source>
</evidence>
<evidence type="ECO:0000259" key="10">
    <source>
        <dbReference type="PROSITE" id="PS50157"/>
    </source>
</evidence>
<evidence type="ECO:0000256" key="7">
    <source>
        <dbReference type="ARBA" id="ARBA00023242"/>
    </source>
</evidence>
<feature type="compositionally biased region" description="Basic residues" evidence="9">
    <location>
        <begin position="435"/>
        <end position="449"/>
    </location>
</feature>
<keyword evidence="5" id="KW-0805">Transcription regulation</keyword>
<evidence type="ECO:0000256" key="8">
    <source>
        <dbReference type="PROSITE-ProRule" id="PRU00042"/>
    </source>
</evidence>
<dbReference type="InterPro" id="IPR051061">
    <property type="entry name" value="Zinc_finger_trans_reg"/>
</dbReference>
<dbReference type="EMBL" id="ML119105">
    <property type="protein sequence ID" value="RPB17626.1"/>
    <property type="molecule type" value="Genomic_DNA"/>
</dbReference>
<dbReference type="PROSITE" id="PS50157">
    <property type="entry name" value="ZINC_FINGER_C2H2_2"/>
    <property type="match status" value="6"/>
</dbReference>
<dbReference type="Pfam" id="PF00096">
    <property type="entry name" value="zf-C2H2"/>
    <property type="match status" value="4"/>
</dbReference>
<name>A0A3N4L4Y6_9PEZI</name>
<dbReference type="InterPro" id="IPR013087">
    <property type="entry name" value="Znf_C2H2_type"/>
</dbReference>
<dbReference type="OrthoDB" id="4748970at2759"/>
<dbReference type="Proteomes" id="UP000277580">
    <property type="component" value="Unassembled WGS sequence"/>
</dbReference>
<keyword evidence="12" id="KW-1185">Reference proteome</keyword>
<sequence length="580" mass="65143">MAGSVKVTSQASEETMVLNPPPKRSASAEPNLVAKKRKASTKVNSCPYPDCGKIFTKPCRLEEHIRSHTGERPYICTADPENCDKRFLRNSHLKAHVKALHTKEKSFKCTFMIVPGNEEDRGAFGFKRKAPGGAIEQNNGDGKEPRECGATFTTNQHLNRHLESHMKSLPHVCTDYPPCLEGFRKRGPLRRHIREVHLKLLPWGCTYKDVENPEHGCTAAFDTKGKLGGHIDKVHKGLMPALYTCAMCSAYTEGEKGPEPAPGEEIIAAPRQGAEGNNTPLTGNPDLCDGGIVENLNPESSTPFPVVRSMLVTKPEGKILYPETARLQGKIGFKTYLELRRHTIHMHPPTCVQCRYTFKNARNLKIHIANTHGALLEERRHHICEQCGTGFTKKHALKVHVRRVHEDLRPFACADCPKTYGYKSQLQIHIENHHSGRRKPCRKPRSRSTKKPDLIQQLTGMGYEESGRNIKCLVANCDYRFVRIYDLKVHLRSLKHHGFDEGQVEELIIDAEWGRREENGEYNGNDDEDEDEMTDTDSSGSGSDEESDVIADGMEYVNLWDDMGDMDLDKESSGDVSGEE</sequence>
<evidence type="ECO:0000256" key="6">
    <source>
        <dbReference type="ARBA" id="ARBA00023163"/>
    </source>
</evidence>
<feature type="domain" description="C2H2-type" evidence="10">
    <location>
        <begin position="44"/>
        <end position="73"/>
    </location>
</feature>
<dbReference type="SUPFAM" id="SSF57667">
    <property type="entry name" value="beta-beta-alpha zinc fingers"/>
    <property type="match status" value="3"/>
</dbReference>
<evidence type="ECO:0000256" key="2">
    <source>
        <dbReference type="ARBA" id="ARBA00022723"/>
    </source>
</evidence>
<reference evidence="11 12" key="1">
    <citation type="journal article" date="2018" name="Nat. Ecol. Evol.">
        <title>Pezizomycetes genomes reveal the molecular basis of ectomycorrhizal truffle lifestyle.</title>
        <authorList>
            <person name="Murat C."/>
            <person name="Payen T."/>
            <person name="Noel B."/>
            <person name="Kuo A."/>
            <person name="Morin E."/>
            <person name="Chen J."/>
            <person name="Kohler A."/>
            <person name="Krizsan K."/>
            <person name="Balestrini R."/>
            <person name="Da Silva C."/>
            <person name="Montanini B."/>
            <person name="Hainaut M."/>
            <person name="Levati E."/>
            <person name="Barry K.W."/>
            <person name="Belfiori B."/>
            <person name="Cichocki N."/>
            <person name="Clum A."/>
            <person name="Dockter R.B."/>
            <person name="Fauchery L."/>
            <person name="Guy J."/>
            <person name="Iotti M."/>
            <person name="Le Tacon F."/>
            <person name="Lindquist E.A."/>
            <person name="Lipzen A."/>
            <person name="Malagnac F."/>
            <person name="Mello A."/>
            <person name="Molinier V."/>
            <person name="Miyauchi S."/>
            <person name="Poulain J."/>
            <person name="Riccioni C."/>
            <person name="Rubini A."/>
            <person name="Sitrit Y."/>
            <person name="Splivallo R."/>
            <person name="Traeger S."/>
            <person name="Wang M."/>
            <person name="Zifcakova L."/>
            <person name="Wipf D."/>
            <person name="Zambonelli A."/>
            <person name="Paolocci F."/>
            <person name="Nowrousian M."/>
            <person name="Ottonello S."/>
            <person name="Baldrian P."/>
            <person name="Spatafora J.W."/>
            <person name="Henrissat B."/>
            <person name="Nagy L.G."/>
            <person name="Aury J.M."/>
            <person name="Wincker P."/>
            <person name="Grigoriev I.V."/>
            <person name="Bonfante P."/>
            <person name="Martin F.M."/>
        </authorList>
    </citation>
    <scope>NUCLEOTIDE SEQUENCE [LARGE SCALE GENOMIC DNA]</scope>
    <source>
        <strain evidence="11 12">CCBAS932</strain>
    </source>
</reference>
<keyword evidence="2" id="KW-0479">Metal-binding</keyword>
<dbReference type="Gene3D" id="3.30.160.60">
    <property type="entry name" value="Classic Zinc Finger"/>
    <property type="match status" value="5"/>
</dbReference>
<keyword evidence="4" id="KW-0862">Zinc</keyword>
<keyword evidence="6" id="KW-0804">Transcription</keyword>
<feature type="region of interest" description="Disordered" evidence="9">
    <location>
        <begin position="518"/>
        <end position="554"/>
    </location>
</feature>
<evidence type="ECO:0000256" key="5">
    <source>
        <dbReference type="ARBA" id="ARBA00023015"/>
    </source>
</evidence>
<feature type="domain" description="C2H2-type" evidence="10">
    <location>
        <begin position="74"/>
        <end position="106"/>
    </location>
</feature>
<proteinExistence type="predicted"/>
<feature type="region of interest" description="Disordered" evidence="9">
    <location>
        <begin position="1"/>
        <end position="36"/>
    </location>
</feature>
<dbReference type="InterPro" id="IPR036236">
    <property type="entry name" value="Znf_C2H2_sf"/>
</dbReference>
<evidence type="ECO:0000256" key="9">
    <source>
        <dbReference type="SAM" id="MobiDB-lite"/>
    </source>
</evidence>
<dbReference type="PROSITE" id="PS00028">
    <property type="entry name" value="ZINC_FINGER_C2H2_1"/>
    <property type="match status" value="4"/>
</dbReference>
<dbReference type="GO" id="GO:0006357">
    <property type="term" value="P:regulation of transcription by RNA polymerase II"/>
    <property type="evidence" value="ECO:0007669"/>
    <property type="project" value="TreeGrafter"/>
</dbReference>
<dbReference type="AlphaFoldDB" id="A0A3N4L4Y6"/>
<accession>A0A3N4L4Y6</accession>
<dbReference type="GO" id="GO:0008270">
    <property type="term" value="F:zinc ion binding"/>
    <property type="evidence" value="ECO:0007669"/>
    <property type="project" value="UniProtKB-KW"/>
</dbReference>
<evidence type="ECO:0000313" key="12">
    <source>
        <dbReference type="Proteomes" id="UP000277580"/>
    </source>
</evidence>